<gene>
    <name evidence="2" type="primary">LOC112694171</name>
</gene>
<protein>
    <submittedName>
        <fullName evidence="2">Zinc finger MYM-type protein 5-like</fullName>
    </submittedName>
</protein>
<dbReference type="AlphaFoldDB" id="A0A8B8GQI9"/>
<dbReference type="GeneID" id="112694171"/>
<dbReference type="Proteomes" id="UP000694846">
    <property type="component" value="Unplaced"/>
</dbReference>
<organism evidence="1 2">
    <name type="scientific">Sipha flava</name>
    <name type="common">yellow sugarcane aphid</name>
    <dbReference type="NCBI Taxonomy" id="143950"/>
    <lineage>
        <taxon>Eukaryota</taxon>
        <taxon>Metazoa</taxon>
        <taxon>Ecdysozoa</taxon>
        <taxon>Arthropoda</taxon>
        <taxon>Hexapoda</taxon>
        <taxon>Insecta</taxon>
        <taxon>Pterygota</taxon>
        <taxon>Neoptera</taxon>
        <taxon>Paraneoptera</taxon>
        <taxon>Hemiptera</taxon>
        <taxon>Sternorrhyncha</taxon>
        <taxon>Aphidomorpha</taxon>
        <taxon>Aphidoidea</taxon>
        <taxon>Aphididae</taxon>
        <taxon>Sipha</taxon>
    </lineage>
</organism>
<name>A0A8B8GQI9_9HEMI</name>
<reference evidence="2" key="1">
    <citation type="submission" date="2025-08" db="UniProtKB">
        <authorList>
            <consortium name="RefSeq"/>
        </authorList>
    </citation>
    <scope>IDENTIFICATION</scope>
    <source>
        <tissue evidence="2">Whole body</tissue>
    </source>
</reference>
<evidence type="ECO:0000313" key="1">
    <source>
        <dbReference type="Proteomes" id="UP000694846"/>
    </source>
</evidence>
<sequence length="129" mass="15056">MNEVESISSNLKEMTYDQNDKVFQNVEDPGEWPHSLSVRERDTIIEKGPNEIFNYDFPIKISDSERKRKFSVDYFYRTLSNGEKVGCRWFVYSKKKDVVYCFCCKLFGNACNSGLVDDGLKIGNILQRE</sequence>
<evidence type="ECO:0000313" key="2">
    <source>
        <dbReference type="RefSeq" id="XP_025425348.1"/>
    </source>
</evidence>
<keyword evidence="1" id="KW-1185">Reference proteome</keyword>
<proteinExistence type="predicted"/>
<accession>A0A8B8GQI9</accession>
<dbReference type="OrthoDB" id="8066340at2759"/>
<dbReference type="RefSeq" id="XP_025425348.1">
    <property type="nucleotide sequence ID" value="XM_025569563.1"/>
</dbReference>